<dbReference type="AlphaFoldDB" id="A0A8S3S2S5"/>
<evidence type="ECO:0000256" key="1">
    <source>
        <dbReference type="PROSITE-ProRule" id="PRU00024"/>
    </source>
</evidence>
<proteinExistence type="predicted"/>
<name>A0A8S3S2S5_MYTED</name>
<keyword evidence="4" id="KW-1185">Reference proteome</keyword>
<reference evidence="3" key="1">
    <citation type="submission" date="2021-03" db="EMBL/GenBank/DDBJ databases">
        <authorList>
            <person name="Bekaert M."/>
        </authorList>
    </citation>
    <scope>NUCLEOTIDE SEQUENCE</scope>
</reference>
<keyword evidence="1" id="KW-0862">Zinc</keyword>
<gene>
    <name evidence="3" type="ORF">MEDL_26716</name>
</gene>
<dbReference type="SUPFAM" id="SSF101898">
    <property type="entry name" value="NHL repeat"/>
    <property type="match status" value="1"/>
</dbReference>
<protein>
    <recommendedName>
        <fullName evidence="2">B box-type domain-containing protein</fullName>
    </recommendedName>
</protein>
<dbReference type="OrthoDB" id="6089885at2759"/>
<dbReference type="InterPro" id="IPR000315">
    <property type="entry name" value="Znf_B-box"/>
</dbReference>
<evidence type="ECO:0000313" key="4">
    <source>
        <dbReference type="Proteomes" id="UP000683360"/>
    </source>
</evidence>
<accession>A0A8S3S2S5</accession>
<dbReference type="PANTHER" id="PTHR25462:SF296">
    <property type="entry name" value="MEIOTIC P26, ISOFORM F"/>
    <property type="match status" value="1"/>
</dbReference>
<evidence type="ECO:0000259" key="2">
    <source>
        <dbReference type="PROSITE" id="PS50119"/>
    </source>
</evidence>
<dbReference type="CDD" id="cd19757">
    <property type="entry name" value="Bbox1"/>
    <property type="match status" value="1"/>
</dbReference>
<keyword evidence="1" id="KW-0863">Zinc-finger</keyword>
<dbReference type="InterPro" id="IPR047153">
    <property type="entry name" value="TRIM45/56/19-like"/>
</dbReference>
<dbReference type="PROSITE" id="PS50119">
    <property type="entry name" value="ZF_BBOX"/>
    <property type="match status" value="1"/>
</dbReference>
<dbReference type="EMBL" id="CAJPWZ010001313">
    <property type="protein sequence ID" value="CAG2212791.1"/>
    <property type="molecule type" value="Genomic_DNA"/>
</dbReference>
<evidence type="ECO:0000313" key="3">
    <source>
        <dbReference type="EMBL" id="CAG2212791.1"/>
    </source>
</evidence>
<dbReference type="PANTHER" id="PTHR25462">
    <property type="entry name" value="BONUS, ISOFORM C-RELATED"/>
    <property type="match status" value="1"/>
</dbReference>
<organism evidence="3 4">
    <name type="scientific">Mytilus edulis</name>
    <name type="common">Blue mussel</name>
    <dbReference type="NCBI Taxonomy" id="6550"/>
    <lineage>
        <taxon>Eukaryota</taxon>
        <taxon>Metazoa</taxon>
        <taxon>Spiralia</taxon>
        <taxon>Lophotrochozoa</taxon>
        <taxon>Mollusca</taxon>
        <taxon>Bivalvia</taxon>
        <taxon>Autobranchia</taxon>
        <taxon>Pteriomorphia</taxon>
        <taxon>Mytilida</taxon>
        <taxon>Mytiloidea</taxon>
        <taxon>Mytilidae</taxon>
        <taxon>Mytilinae</taxon>
        <taxon>Mytilus</taxon>
    </lineage>
</organism>
<dbReference type="GO" id="GO:0008270">
    <property type="term" value="F:zinc ion binding"/>
    <property type="evidence" value="ECO:0007669"/>
    <property type="project" value="UniProtKB-KW"/>
</dbReference>
<comment type="caution">
    <text evidence="3">The sequence shown here is derived from an EMBL/GenBank/DDBJ whole genome shotgun (WGS) entry which is preliminary data.</text>
</comment>
<sequence>MNAKSFGEVRPDYRPQVEYCTKDLKTESGETGPMIKTIEKIKDIQFDCGRKKNLKITCCRILPDKRFVVSVLDNLRLTVHKEDGSLEKSLILQGGSVFGITVIDIQRIAVSHGNRTIDVISLIDEKKKSSFDIDRHCEVYDLVFNNHKLFFGSSSVYTNEILISTMSGKIMGCIPVPKHQSPSTFPMAQLGDKIYFTCKGKTCEKVVCCDLTGDTLWKFGSRKDISKCPIRHQSGINVRFRTDDNDSLKLPDEQLSGSVSAFHTYDDDYYSHFPDEHLSRRASRVRVYDKDSLTASLAIDKYGNVIVTDKSDGVQAVSCDGKVGKVILKEPTTMIDYDMNLNINGQRETTSLNLFRSESIRSSLLIIIRGRKAFGSSNCYSDMADDSKVKCGPCEYKRKSERARKWCTECEEGYCNECVKDHELHKILRDHRVISINDYLKIADISKMHQRCNTHGENFEYFSPSQDKIFCFKCLSTSFIGPKDIITVKEALHSSNAIDDMSNLETKLDDLLKEIEHRIKCHEESAEYIDDKVDRIICKIKDIRNKINKKLDKLEARAIDDLKHNAHVKIMTEKHHILKESKKEARKIKRNIALTKEYASDKSIFIFSRRVLEPIDEIKRQ</sequence>
<feature type="domain" description="B box-type" evidence="2">
    <location>
        <begin position="386"/>
        <end position="436"/>
    </location>
</feature>
<dbReference type="Gene3D" id="3.30.160.60">
    <property type="entry name" value="Classic Zinc Finger"/>
    <property type="match status" value="1"/>
</dbReference>
<dbReference type="Proteomes" id="UP000683360">
    <property type="component" value="Unassembled WGS sequence"/>
</dbReference>
<keyword evidence="1" id="KW-0479">Metal-binding</keyword>